<dbReference type="AlphaFoldDB" id="A0AAD1TKG6"/>
<reference evidence="1" key="1">
    <citation type="submission" date="2022-03" db="EMBL/GenBank/DDBJ databases">
        <authorList>
            <person name="Alioto T."/>
            <person name="Alioto T."/>
            <person name="Gomez Garrido J."/>
        </authorList>
    </citation>
    <scope>NUCLEOTIDE SEQUENCE</scope>
</reference>
<evidence type="ECO:0000313" key="2">
    <source>
        <dbReference type="Proteomes" id="UP001295444"/>
    </source>
</evidence>
<name>A0AAD1TKG6_PELCU</name>
<dbReference type="EMBL" id="OW240924">
    <property type="protein sequence ID" value="CAH2328286.1"/>
    <property type="molecule type" value="Genomic_DNA"/>
</dbReference>
<organism evidence="1 2">
    <name type="scientific">Pelobates cultripes</name>
    <name type="common">Western spadefoot toad</name>
    <dbReference type="NCBI Taxonomy" id="61616"/>
    <lineage>
        <taxon>Eukaryota</taxon>
        <taxon>Metazoa</taxon>
        <taxon>Chordata</taxon>
        <taxon>Craniata</taxon>
        <taxon>Vertebrata</taxon>
        <taxon>Euteleostomi</taxon>
        <taxon>Amphibia</taxon>
        <taxon>Batrachia</taxon>
        <taxon>Anura</taxon>
        <taxon>Pelobatoidea</taxon>
        <taxon>Pelobatidae</taxon>
        <taxon>Pelobates</taxon>
    </lineage>
</organism>
<sequence>MPTSVTRFVQAGKIKEELSRSASGVSNGQEKATLFYSEEKVKNSAKKCINKKIKDDRGNYWVIKKIMKLQRIMSYMRQHTGCWSSTKRGWGDAPKLERFIICIVAI</sequence>
<accession>A0AAD1TKG6</accession>
<proteinExistence type="predicted"/>
<dbReference type="Proteomes" id="UP001295444">
    <property type="component" value="Chromosome 13"/>
</dbReference>
<evidence type="ECO:0000313" key="1">
    <source>
        <dbReference type="EMBL" id="CAH2328286.1"/>
    </source>
</evidence>
<keyword evidence="2" id="KW-1185">Reference proteome</keyword>
<protein>
    <submittedName>
        <fullName evidence="1">Uncharacterized protein</fullName>
    </submittedName>
</protein>
<gene>
    <name evidence="1" type="ORF">PECUL_23A024076</name>
</gene>